<accession>A0AAD6WX66</accession>
<feature type="compositionally biased region" description="Pro residues" evidence="1">
    <location>
        <begin position="105"/>
        <end position="119"/>
    </location>
</feature>
<comment type="caution">
    <text evidence="2">The sequence shown here is derived from an EMBL/GenBank/DDBJ whole genome shotgun (WGS) entry which is preliminary data.</text>
</comment>
<organism evidence="2 4">
    <name type="scientific">Mycena alexandri</name>
    <dbReference type="NCBI Taxonomy" id="1745969"/>
    <lineage>
        <taxon>Eukaryota</taxon>
        <taxon>Fungi</taxon>
        <taxon>Dikarya</taxon>
        <taxon>Basidiomycota</taxon>
        <taxon>Agaricomycotina</taxon>
        <taxon>Agaricomycetes</taxon>
        <taxon>Agaricomycetidae</taxon>
        <taxon>Agaricales</taxon>
        <taxon>Marasmiineae</taxon>
        <taxon>Mycenaceae</taxon>
        <taxon>Mycena</taxon>
    </lineage>
</organism>
<feature type="compositionally biased region" description="Acidic residues" evidence="1">
    <location>
        <begin position="180"/>
        <end position="203"/>
    </location>
</feature>
<dbReference type="EMBL" id="JARJCM010000055">
    <property type="protein sequence ID" value="KAJ7034646.1"/>
    <property type="molecule type" value="Genomic_DNA"/>
</dbReference>
<dbReference type="AlphaFoldDB" id="A0AAD6WX66"/>
<reference evidence="2" key="1">
    <citation type="submission" date="2023-03" db="EMBL/GenBank/DDBJ databases">
        <title>Massive genome expansion in bonnet fungi (Mycena s.s.) driven by repeated elements and novel gene families across ecological guilds.</title>
        <authorList>
            <consortium name="Lawrence Berkeley National Laboratory"/>
            <person name="Harder C.B."/>
            <person name="Miyauchi S."/>
            <person name="Viragh M."/>
            <person name="Kuo A."/>
            <person name="Thoen E."/>
            <person name="Andreopoulos B."/>
            <person name="Lu D."/>
            <person name="Skrede I."/>
            <person name="Drula E."/>
            <person name="Henrissat B."/>
            <person name="Morin E."/>
            <person name="Kohler A."/>
            <person name="Barry K."/>
            <person name="LaButti K."/>
            <person name="Morin E."/>
            <person name="Salamov A."/>
            <person name="Lipzen A."/>
            <person name="Mereny Z."/>
            <person name="Hegedus B."/>
            <person name="Baldrian P."/>
            <person name="Stursova M."/>
            <person name="Weitz H."/>
            <person name="Taylor A."/>
            <person name="Grigoriev I.V."/>
            <person name="Nagy L.G."/>
            <person name="Martin F."/>
            <person name="Kauserud H."/>
        </authorList>
    </citation>
    <scope>NUCLEOTIDE SEQUENCE</scope>
    <source>
        <strain evidence="2">CBHHK200</strain>
    </source>
</reference>
<keyword evidence="4" id="KW-1185">Reference proteome</keyword>
<dbReference type="EMBL" id="JARJCM010000117">
    <property type="protein sequence ID" value="KAJ7027965.1"/>
    <property type="molecule type" value="Genomic_DNA"/>
</dbReference>
<feature type="compositionally biased region" description="Basic and acidic residues" evidence="1">
    <location>
        <begin position="37"/>
        <end position="54"/>
    </location>
</feature>
<gene>
    <name evidence="2" type="ORF">C8F04DRAFT_1188981</name>
    <name evidence="3" type="ORF">C8F04DRAFT_1259603</name>
</gene>
<proteinExistence type="predicted"/>
<evidence type="ECO:0000313" key="4">
    <source>
        <dbReference type="Proteomes" id="UP001218188"/>
    </source>
</evidence>
<dbReference type="Proteomes" id="UP001218188">
    <property type="component" value="Unassembled WGS sequence"/>
</dbReference>
<feature type="compositionally biased region" description="Low complexity" evidence="1">
    <location>
        <begin position="88"/>
        <end position="104"/>
    </location>
</feature>
<evidence type="ECO:0000313" key="3">
    <source>
        <dbReference type="EMBL" id="KAJ7034646.1"/>
    </source>
</evidence>
<evidence type="ECO:0000313" key="2">
    <source>
        <dbReference type="EMBL" id="KAJ7027965.1"/>
    </source>
</evidence>
<name>A0AAD6WX66_9AGAR</name>
<protein>
    <submittedName>
        <fullName evidence="2">Uncharacterized protein</fullName>
    </submittedName>
</protein>
<feature type="region of interest" description="Disordered" evidence="1">
    <location>
        <begin position="37"/>
        <end position="208"/>
    </location>
</feature>
<sequence>MTATKPKRKRAADEEILARRAQAAWEYRQRNRAVVNEKARVRMQKRRDALKHAPSDVQQEANRKARQYRRNYVERGRTQSKPEATQSPPMKTKQKPAAPQQHQPAAPPTAPGPPAPPPRAKLRPAPSPFGSSPGKIIDLNLVKPRPPSGSTDRARTPPTPTPRSRKPRPATPRSLAAIDADYDGADSLEEDSEKESENSDSDEPSYTGHRITSIQRWWEYLDADGPLINVTGHPDYVPERGQQPYFKGGRRYWF</sequence>
<evidence type="ECO:0000256" key="1">
    <source>
        <dbReference type="SAM" id="MobiDB-lite"/>
    </source>
</evidence>